<comment type="catalytic activity">
    <reaction evidence="1 12 13">
        <text>[protein]-peptidylproline (omega=180) = [protein]-peptidylproline (omega=0)</text>
        <dbReference type="Rhea" id="RHEA:16237"/>
        <dbReference type="Rhea" id="RHEA-COMP:10747"/>
        <dbReference type="Rhea" id="RHEA-COMP:10748"/>
        <dbReference type="ChEBI" id="CHEBI:83833"/>
        <dbReference type="ChEBI" id="CHEBI:83834"/>
        <dbReference type="EC" id="5.2.1.8"/>
    </reaction>
</comment>
<feature type="domain" description="PPIase FKBP-type" evidence="15">
    <location>
        <begin position="177"/>
        <end position="259"/>
    </location>
</feature>
<keyword evidence="10 12" id="KW-0131">Cell cycle</keyword>
<dbReference type="SUPFAM" id="SSF109998">
    <property type="entry name" value="Triger factor/SurA peptide-binding domain-like"/>
    <property type="match status" value="1"/>
</dbReference>
<dbReference type="EMBL" id="CACVAZ010000214">
    <property type="protein sequence ID" value="CAA6826822.1"/>
    <property type="molecule type" value="Genomic_DNA"/>
</dbReference>
<dbReference type="PIRSF" id="PIRSF003095">
    <property type="entry name" value="Trigger_factor"/>
    <property type="match status" value="1"/>
</dbReference>
<keyword evidence="5 12" id="KW-0963">Cytoplasm</keyword>
<evidence type="ECO:0000256" key="4">
    <source>
        <dbReference type="ARBA" id="ARBA00016902"/>
    </source>
</evidence>
<dbReference type="EC" id="5.2.1.8" evidence="3 12"/>
<keyword evidence="14" id="KW-0175">Coiled coil</keyword>
<evidence type="ECO:0000256" key="14">
    <source>
        <dbReference type="SAM" id="Coils"/>
    </source>
</evidence>
<comment type="similarity">
    <text evidence="2 12">Belongs to the FKBP-type PPIase family. Tig subfamily.</text>
</comment>
<dbReference type="HAMAP" id="MF_00303">
    <property type="entry name" value="Trigger_factor_Tig"/>
    <property type="match status" value="1"/>
</dbReference>
<feature type="coiled-coil region" evidence="14">
    <location>
        <begin position="14"/>
        <end position="52"/>
    </location>
</feature>
<dbReference type="FunFam" id="3.10.50.40:FF:000001">
    <property type="entry name" value="Trigger factor"/>
    <property type="match status" value="1"/>
</dbReference>
<evidence type="ECO:0000256" key="12">
    <source>
        <dbReference type="HAMAP-Rule" id="MF_00303"/>
    </source>
</evidence>
<gene>
    <name evidence="12" type="primary">tig</name>
    <name evidence="16" type="ORF">HELGO_WM26119</name>
</gene>
<dbReference type="GO" id="GO:0006457">
    <property type="term" value="P:protein folding"/>
    <property type="evidence" value="ECO:0007669"/>
    <property type="project" value="UniProtKB-UniRule"/>
</dbReference>
<organism evidence="16">
    <name type="scientific">uncultured Sulfurovum sp</name>
    <dbReference type="NCBI Taxonomy" id="269237"/>
    <lineage>
        <taxon>Bacteria</taxon>
        <taxon>Pseudomonadati</taxon>
        <taxon>Campylobacterota</taxon>
        <taxon>Epsilonproteobacteria</taxon>
        <taxon>Campylobacterales</taxon>
        <taxon>Sulfurovaceae</taxon>
        <taxon>Sulfurovum</taxon>
        <taxon>environmental samples</taxon>
    </lineage>
</organism>
<dbReference type="InterPro" id="IPR037041">
    <property type="entry name" value="Trigger_fac_C_sf"/>
</dbReference>
<evidence type="ECO:0000259" key="15">
    <source>
        <dbReference type="PROSITE" id="PS50059"/>
    </source>
</evidence>
<evidence type="ECO:0000256" key="13">
    <source>
        <dbReference type="PROSITE-ProRule" id="PRU00277"/>
    </source>
</evidence>
<dbReference type="NCBIfam" id="TIGR00115">
    <property type="entry name" value="tig"/>
    <property type="match status" value="1"/>
</dbReference>
<dbReference type="InterPro" id="IPR008880">
    <property type="entry name" value="Trigger_fac_C"/>
</dbReference>
<evidence type="ECO:0000313" key="16">
    <source>
        <dbReference type="EMBL" id="CAA6826822.1"/>
    </source>
</evidence>
<keyword evidence="6 12" id="KW-0132">Cell division</keyword>
<dbReference type="Gene3D" id="3.10.50.40">
    <property type="match status" value="1"/>
</dbReference>
<dbReference type="Gene3D" id="1.10.3120.10">
    <property type="entry name" value="Trigger factor, C-terminal domain"/>
    <property type="match status" value="1"/>
</dbReference>
<dbReference type="GO" id="GO:0005737">
    <property type="term" value="C:cytoplasm"/>
    <property type="evidence" value="ECO:0007669"/>
    <property type="project" value="UniProtKB-SubCell"/>
</dbReference>
<evidence type="ECO:0000256" key="1">
    <source>
        <dbReference type="ARBA" id="ARBA00000971"/>
    </source>
</evidence>
<dbReference type="GO" id="GO:0015031">
    <property type="term" value="P:protein transport"/>
    <property type="evidence" value="ECO:0007669"/>
    <property type="project" value="UniProtKB-UniRule"/>
</dbReference>
<proteinExistence type="inferred from homology"/>
<evidence type="ECO:0000256" key="8">
    <source>
        <dbReference type="ARBA" id="ARBA00023186"/>
    </source>
</evidence>
<dbReference type="InterPro" id="IPR046357">
    <property type="entry name" value="PPIase_dom_sf"/>
</dbReference>
<dbReference type="PROSITE" id="PS50059">
    <property type="entry name" value="FKBP_PPIASE"/>
    <property type="match status" value="1"/>
</dbReference>
<dbReference type="InterPro" id="IPR001179">
    <property type="entry name" value="PPIase_FKBP_dom"/>
</dbReference>
<reference evidence="16" key="1">
    <citation type="submission" date="2020-01" db="EMBL/GenBank/DDBJ databases">
        <authorList>
            <person name="Meier V. D."/>
            <person name="Meier V D."/>
        </authorList>
    </citation>
    <scope>NUCLEOTIDE SEQUENCE</scope>
    <source>
        <strain evidence="16">HLG_WM_MAG_02</strain>
    </source>
</reference>
<dbReference type="Pfam" id="PF00254">
    <property type="entry name" value="FKBP_C"/>
    <property type="match status" value="1"/>
</dbReference>
<dbReference type="SUPFAM" id="SSF54534">
    <property type="entry name" value="FKBP-like"/>
    <property type="match status" value="1"/>
</dbReference>
<dbReference type="AlphaFoldDB" id="A0A6S6U1N3"/>
<sequence length="442" mass="49466">MKVSVEKIDDINVILSGEVAIKEIEANVEKLKKEAEALKIETKKELANEMKDDAPADEKMVNDVLKGMDSKNYQKDAEGLILQEFIETGLKEANIPIDDILGQPGFKTYEQREDSLYLEVQISTAPVIDTNIDYLDIVPTFTTPEAPEDEVNAKLKEMAIQQAPFTTIATPKSVENGDITVIDFEGFVNGVAFDGGKAEKFNLKVGSDSFIPGFEEQVVGMGYGEEKTITVTFPADYSSEDLAGKEANFIVKLHEIQEQKYVEPDDAFAQKILNDEKATINTLKGKLGEQINSQALSIFYQEELKPILVKGLLGKFDFTLPKNVVEQEIDAKVNERAQNMSKEEHEGYKENKDMFQQLRAKVRPEAEDSIKIALIVDALAKKEGISVDEHEIQAALYYQAMMSGQDAEELVKYYKEHNLMTSAKMGLTEDKLFGKMLGFDKK</sequence>
<evidence type="ECO:0000256" key="6">
    <source>
        <dbReference type="ARBA" id="ARBA00022618"/>
    </source>
</evidence>
<evidence type="ECO:0000256" key="3">
    <source>
        <dbReference type="ARBA" id="ARBA00013194"/>
    </source>
</evidence>
<keyword evidence="9 12" id="KW-0413">Isomerase</keyword>
<evidence type="ECO:0000256" key="5">
    <source>
        <dbReference type="ARBA" id="ARBA00022490"/>
    </source>
</evidence>
<dbReference type="InterPro" id="IPR027304">
    <property type="entry name" value="Trigger_fact/SurA_dom_sf"/>
</dbReference>
<accession>A0A6S6U1N3</accession>
<dbReference type="InterPro" id="IPR005215">
    <property type="entry name" value="Trig_fac"/>
</dbReference>
<evidence type="ECO:0000256" key="11">
    <source>
        <dbReference type="ARBA" id="ARBA00029986"/>
    </source>
</evidence>
<comment type="function">
    <text evidence="12">Involved in protein export. Acts as a chaperone by maintaining the newly synthesized protein in an open conformation. Functions as a peptidyl-prolyl cis-trans isomerase.</text>
</comment>
<comment type="subcellular location">
    <subcellularLocation>
        <location evidence="12">Cytoplasm</location>
    </subcellularLocation>
    <text evidence="12">About half TF is bound to the ribosome near the polypeptide exit tunnel while the other half is free in the cytoplasm.</text>
</comment>
<evidence type="ECO:0000256" key="7">
    <source>
        <dbReference type="ARBA" id="ARBA00023110"/>
    </source>
</evidence>
<keyword evidence="8 12" id="KW-0143">Chaperone</keyword>
<dbReference type="GO" id="GO:0003755">
    <property type="term" value="F:peptidyl-prolyl cis-trans isomerase activity"/>
    <property type="evidence" value="ECO:0007669"/>
    <property type="project" value="UniProtKB-UniRule"/>
</dbReference>
<evidence type="ECO:0000256" key="10">
    <source>
        <dbReference type="ARBA" id="ARBA00023306"/>
    </source>
</evidence>
<comment type="domain">
    <text evidence="12">Consists of 3 domains; the N-terminus binds the ribosome, the middle domain has PPIase activity, while the C-terminus has intrinsic chaperone activity on its own.</text>
</comment>
<dbReference type="GO" id="GO:0051301">
    <property type="term" value="P:cell division"/>
    <property type="evidence" value="ECO:0007669"/>
    <property type="project" value="UniProtKB-KW"/>
</dbReference>
<name>A0A6S6U1N3_9BACT</name>
<evidence type="ECO:0000256" key="2">
    <source>
        <dbReference type="ARBA" id="ARBA00005464"/>
    </source>
</evidence>
<keyword evidence="7 12" id="KW-0697">Rotamase</keyword>
<protein>
    <recommendedName>
        <fullName evidence="4 12">Trigger factor</fullName>
        <shortName evidence="12">TF</shortName>
        <ecNumber evidence="3 12">5.2.1.8</ecNumber>
    </recommendedName>
    <alternativeName>
        <fullName evidence="11 12">PPIase</fullName>
    </alternativeName>
</protein>
<evidence type="ECO:0000256" key="9">
    <source>
        <dbReference type="ARBA" id="ARBA00023235"/>
    </source>
</evidence>
<dbReference type="Pfam" id="PF05698">
    <property type="entry name" value="Trigger_C"/>
    <property type="match status" value="1"/>
</dbReference>